<dbReference type="InterPro" id="IPR051257">
    <property type="entry name" value="Diverse_CBS-Domain"/>
</dbReference>
<proteinExistence type="predicted"/>
<keyword evidence="1 2" id="KW-0129">CBS domain</keyword>
<dbReference type="Gene3D" id="3.10.580.10">
    <property type="entry name" value="CBS-domain"/>
    <property type="match status" value="1"/>
</dbReference>
<dbReference type="PANTHER" id="PTHR43080:SF2">
    <property type="entry name" value="CBS DOMAIN-CONTAINING PROTEIN"/>
    <property type="match status" value="1"/>
</dbReference>
<dbReference type="PANTHER" id="PTHR43080">
    <property type="entry name" value="CBS DOMAIN-CONTAINING PROTEIN CBSX3, MITOCHONDRIAL"/>
    <property type="match status" value="1"/>
</dbReference>
<dbReference type="SMART" id="SM00116">
    <property type="entry name" value="CBS"/>
    <property type="match status" value="2"/>
</dbReference>
<dbReference type="AlphaFoldDB" id="A0A1F7YIY1"/>
<evidence type="ECO:0000256" key="2">
    <source>
        <dbReference type="PROSITE-ProRule" id="PRU00703"/>
    </source>
</evidence>
<comment type="caution">
    <text evidence="4">The sequence shown here is derived from an EMBL/GenBank/DDBJ whole genome shotgun (WGS) entry which is preliminary data.</text>
</comment>
<name>A0A1F7YIY1_9BACT</name>
<dbReference type="Proteomes" id="UP000178851">
    <property type="component" value="Unassembled WGS sequence"/>
</dbReference>
<dbReference type="EMBL" id="MGGI01000005">
    <property type="protein sequence ID" value="OGM27243.1"/>
    <property type="molecule type" value="Genomic_DNA"/>
</dbReference>
<dbReference type="InterPro" id="IPR046342">
    <property type="entry name" value="CBS_dom_sf"/>
</dbReference>
<dbReference type="Pfam" id="PF00571">
    <property type="entry name" value="CBS"/>
    <property type="match status" value="2"/>
</dbReference>
<reference evidence="4 5" key="1">
    <citation type="journal article" date="2016" name="Nat. Commun.">
        <title>Thousands of microbial genomes shed light on interconnected biogeochemical processes in an aquifer system.</title>
        <authorList>
            <person name="Anantharaman K."/>
            <person name="Brown C.T."/>
            <person name="Hug L.A."/>
            <person name="Sharon I."/>
            <person name="Castelle C.J."/>
            <person name="Probst A.J."/>
            <person name="Thomas B.C."/>
            <person name="Singh A."/>
            <person name="Wilkins M.J."/>
            <person name="Karaoz U."/>
            <person name="Brodie E.L."/>
            <person name="Williams K.H."/>
            <person name="Hubbard S.S."/>
            <person name="Banfield J.F."/>
        </authorList>
    </citation>
    <scope>NUCLEOTIDE SEQUENCE [LARGE SCALE GENOMIC DNA]</scope>
</reference>
<gene>
    <name evidence="4" type="ORF">A2627_03220</name>
</gene>
<evidence type="ECO:0000313" key="5">
    <source>
        <dbReference type="Proteomes" id="UP000178851"/>
    </source>
</evidence>
<evidence type="ECO:0000313" key="4">
    <source>
        <dbReference type="EMBL" id="OGM27243.1"/>
    </source>
</evidence>
<dbReference type="PROSITE" id="PS51371">
    <property type="entry name" value="CBS"/>
    <property type="match status" value="2"/>
</dbReference>
<accession>A0A1F7YIY1</accession>
<organism evidence="4 5">
    <name type="scientific">Candidatus Woesebacteria bacterium RIFCSPHIGHO2_01_FULL_39_28</name>
    <dbReference type="NCBI Taxonomy" id="1802496"/>
    <lineage>
        <taxon>Bacteria</taxon>
        <taxon>Candidatus Woeseibacteriota</taxon>
    </lineage>
</organism>
<evidence type="ECO:0000259" key="3">
    <source>
        <dbReference type="PROSITE" id="PS51371"/>
    </source>
</evidence>
<sequence length="148" mass="17226">MLVRDVMKTHVRTVRKNTSYKEVVLLLIKHKISGIPVIEKTKKVVGIISEKDLLYQLFPSQEEFYKDIEHYMHHDVIEKEAVKVKKLKAKDFMSRDVISVKPDDHVLTACALLVINNIRRLPVIEKGKLVGIVTSNNLFKNFLRKYVK</sequence>
<dbReference type="SUPFAM" id="SSF54631">
    <property type="entry name" value="CBS-domain pair"/>
    <property type="match status" value="1"/>
</dbReference>
<feature type="domain" description="CBS" evidence="3">
    <location>
        <begin position="93"/>
        <end position="148"/>
    </location>
</feature>
<dbReference type="InterPro" id="IPR000644">
    <property type="entry name" value="CBS_dom"/>
</dbReference>
<protein>
    <recommendedName>
        <fullName evidence="3">CBS domain-containing protein</fullName>
    </recommendedName>
</protein>
<feature type="domain" description="CBS" evidence="3">
    <location>
        <begin position="7"/>
        <end position="63"/>
    </location>
</feature>
<evidence type="ECO:0000256" key="1">
    <source>
        <dbReference type="ARBA" id="ARBA00023122"/>
    </source>
</evidence>